<accession>A0A928VKE3</accession>
<dbReference type="AlphaFoldDB" id="A0A928VKE3"/>
<evidence type="ECO:0000313" key="3">
    <source>
        <dbReference type="Proteomes" id="UP000625316"/>
    </source>
</evidence>
<name>A0A928VKE3_9CYAN</name>
<dbReference type="NCBIfam" id="TIGR02595">
    <property type="entry name" value="PEP_CTERM"/>
    <property type="match status" value="1"/>
</dbReference>
<sequence>MRTNLFLGMAVVLPVVAFANAAQASDFIFDSTNVGGNTNVGIHKHIRTTFNDETDLFTWKSTFKQKDNGLLANGGWLVISNGPNPKQHDKEFTAFYMDGVNNRLTAYSYDGQNGSGSWKNNKFLGSWDNVLQVDTDQAKGERTLSFALDMTDINGRDDLGAFWKGTQFDESLGIWFHGAANLNAKYKADGSLKKFNYSGQGWYDTSYSTATRVPEPAAMAGLTAAGLLAVKTIRRRKQA</sequence>
<dbReference type="EMBL" id="JADEXQ010000001">
    <property type="protein sequence ID" value="MBE9028226.1"/>
    <property type="molecule type" value="Genomic_DNA"/>
</dbReference>
<evidence type="ECO:0000256" key="1">
    <source>
        <dbReference type="SAM" id="SignalP"/>
    </source>
</evidence>
<feature type="chain" id="PRO_5037779056" evidence="1">
    <location>
        <begin position="25"/>
        <end position="239"/>
    </location>
</feature>
<keyword evidence="3" id="KW-1185">Reference proteome</keyword>
<organism evidence="2 3">
    <name type="scientific">Romeriopsis navalis LEGE 11480</name>
    <dbReference type="NCBI Taxonomy" id="2777977"/>
    <lineage>
        <taxon>Bacteria</taxon>
        <taxon>Bacillati</taxon>
        <taxon>Cyanobacteriota</taxon>
        <taxon>Cyanophyceae</taxon>
        <taxon>Leptolyngbyales</taxon>
        <taxon>Leptolyngbyaceae</taxon>
        <taxon>Romeriopsis</taxon>
        <taxon>Romeriopsis navalis</taxon>
    </lineage>
</organism>
<reference evidence="2" key="1">
    <citation type="submission" date="2020-10" db="EMBL/GenBank/DDBJ databases">
        <authorList>
            <person name="Castelo-Branco R."/>
            <person name="Eusebio N."/>
            <person name="Adriana R."/>
            <person name="Vieira A."/>
            <person name="Brugerolle De Fraissinette N."/>
            <person name="Rezende De Castro R."/>
            <person name="Schneider M.P."/>
            <person name="Vasconcelos V."/>
            <person name="Leao P.N."/>
        </authorList>
    </citation>
    <scope>NUCLEOTIDE SEQUENCE</scope>
    <source>
        <strain evidence="2">LEGE 11480</strain>
    </source>
</reference>
<dbReference type="Proteomes" id="UP000625316">
    <property type="component" value="Unassembled WGS sequence"/>
</dbReference>
<keyword evidence="1" id="KW-0732">Signal</keyword>
<evidence type="ECO:0000313" key="2">
    <source>
        <dbReference type="EMBL" id="MBE9028226.1"/>
    </source>
</evidence>
<protein>
    <submittedName>
        <fullName evidence="2">PEP-CTERM sorting domain-containing protein</fullName>
    </submittedName>
</protein>
<dbReference type="RefSeq" id="WP_264323043.1">
    <property type="nucleotide sequence ID" value="NZ_JADEXQ010000001.1"/>
</dbReference>
<dbReference type="InterPro" id="IPR013424">
    <property type="entry name" value="Ice-binding_C"/>
</dbReference>
<gene>
    <name evidence="2" type="ORF">IQ266_00465</name>
</gene>
<feature type="signal peptide" evidence="1">
    <location>
        <begin position="1"/>
        <end position="24"/>
    </location>
</feature>
<comment type="caution">
    <text evidence="2">The sequence shown here is derived from an EMBL/GenBank/DDBJ whole genome shotgun (WGS) entry which is preliminary data.</text>
</comment>
<proteinExistence type="predicted"/>